<sequence length="231" mass="25489">MSLSKKILTFAAPAALLALSACATGFPAKVSRFQQMPAPQGQTFALEAADPDDRGGLEFAQYADLVRRSLIEQGYSEAPSRDAATLIVSLDYGVDDGRQQVVERPGFRSSFGFGFGRGWGSYGGWGGYRPYYSRFGYYGRRSPFYFGWDDPFWGVGYDDIDVYTVYNSFLDLDIRRASDGQKVFEGTAKARSRTDDLRTLVPNLVEAMFTGFPGNNGEQVKITVPPPARKG</sequence>
<dbReference type="RefSeq" id="WP_106514863.1">
    <property type="nucleotide sequence ID" value="NZ_PXYI01000007.1"/>
</dbReference>
<gene>
    <name evidence="3" type="ORF">C7I55_20405</name>
</gene>
<organism evidence="3 4">
    <name type="scientific">Allosphingosinicella deserti</name>
    <dbReference type="NCBI Taxonomy" id="2116704"/>
    <lineage>
        <taxon>Bacteria</taxon>
        <taxon>Pseudomonadati</taxon>
        <taxon>Pseudomonadota</taxon>
        <taxon>Alphaproteobacteria</taxon>
        <taxon>Sphingomonadales</taxon>
        <taxon>Sphingomonadaceae</taxon>
        <taxon>Allosphingosinicella</taxon>
    </lineage>
</organism>
<name>A0A2P7QJD6_9SPHN</name>
<dbReference type="InterPro" id="IPR025411">
    <property type="entry name" value="DUF4136"/>
</dbReference>
<dbReference type="PROSITE" id="PS51257">
    <property type="entry name" value="PROKAR_LIPOPROTEIN"/>
    <property type="match status" value="1"/>
</dbReference>
<comment type="caution">
    <text evidence="3">The sequence shown here is derived from an EMBL/GenBank/DDBJ whole genome shotgun (WGS) entry which is preliminary data.</text>
</comment>
<reference evidence="3 4" key="1">
    <citation type="submission" date="2018-03" db="EMBL/GenBank/DDBJ databases">
        <title>The draft genome of Sphingosinicella sp. GL-C-18.</title>
        <authorList>
            <person name="Liu L."/>
            <person name="Li L."/>
            <person name="Liang L."/>
            <person name="Zhang X."/>
            <person name="Wang T."/>
        </authorList>
    </citation>
    <scope>NUCLEOTIDE SEQUENCE [LARGE SCALE GENOMIC DNA]</scope>
    <source>
        <strain evidence="3 4">GL-C-18</strain>
    </source>
</reference>
<evidence type="ECO:0000256" key="1">
    <source>
        <dbReference type="SAM" id="SignalP"/>
    </source>
</evidence>
<keyword evidence="4" id="KW-1185">Reference proteome</keyword>
<dbReference type="EMBL" id="PXYI01000007">
    <property type="protein sequence ID" value="PSJ38050.1"/>
    <property type="molecule type" value="Genomic_DNA"/>
</dbReference>
<feature type="signal peptide" evidence="1">
    <location>
        <begin position="1"/>
        <end position="23"/>
    </location>
</feature>
<feature type="domain" description="DUF4136" evidence="2">
    <location>
        <begin position="39"/>
        <end position="214"/>
    </location>
</feature>
<evidence type="ECO:0000313" key="4">
    <source>
        <dbReference type="Proteomes" id="UP000241167"/>
    </source>
</evidence>
<evidence type="ECO:0000313" key="3">
    <source>
        <dbReference type="EMBL" id="PSJ38050.1"/>
    </source>
</evidence>
<accession>A0A2P7QJD6</accession>
<feature type="chain" id="PRO_5015178463" evidence="1">
    <location>
        <begin position="24"/>
        <end position="231"/>
    </location>
</feature>
<dbReference type="Pfam" id="PF13590">
    <property type="entry name" value="DUF4136"/>
    <property type="match status" value="1"/>
</dbReference>
<dbReference type="AlphaFoldDB" id="A0A2P7QJD6"/>
<protein>
    <submittedName>
        <fullName evidence="3">DUF4136 domain-containing protein</fullName>
    </submittedName>
</protein>
<dbReference type="Gene3D" id="3.30.160.670">
    <property type="match status" value="1"/>
</dbReference>
<keyword evidence="1" id="KW-0732">Signal</keyword>
<proteinExistence type="predicted"/>
<dbReference type="OrthoDB" id="7501218at2"/>
<evidence type="ECO:0000259" key="2">
    <source>
        <dbReference type="Pfam" id="PF13590"/>
    </source>
</evidence>
<dbReference type="Proteomes" id="UP000241167">
    <property type="component" value="Unassembled WGS sequence"/>
</dbReference>